<dbReference type="Gene3D" id="1.10.510.10">
    <property type="entry name" value="Transferase(Phosphotransferase) domain 1"/>
    <property type="match status" value="1"/>
</dbReference>
<evidence type="ECO:0000256" key="17">
    <source>
        <dbReference type="RuleBase" id="RU000304"/>
    </source>
</evidence>
<evidence type="ECO:0000256" key="10">
    <source>
        <dbReference type="ARBA" id="ARBA00039612"/>
    </source>
</evidence>
<evidence type="ECO:0000259" key="19">
    <source>
        <dbReference type="PROSITE" id="PS50011"/>
    </source>
</evidence>
<dbReference type="InterPro" id="IPR050108">
    <property type="entry name" value="CDK"/>
</dbReference>
<keyword evidence="7 20" id="KW-0418">Kinase</keyword>
<dbReference type="OrthoDB" id="6284126at2759"/>
<evidence type="ECO:0000256" key="13">
    <source>
        <dbReference type="ARBA" id="ARBA00047811"/>
    </source>
</evidence>
<comment type="subunit">
    <text evidence="9">May form a complex composed of at least the catalytic subunit CRK2 and a cyclin.</text>
</comment>
<dbReference type="EMBL" id="LXWW01000045">
    <property type="protein sequence ID" value="OAO17127.1"/>
    <property type="molecule type" value="Genomic_DNA"/>
</dbReference>
<sequence>MDCSLLEKPSVKEKYTILGRLGSGTYGTVYLAKPIGASDKEDCYVAVKVMNKQKEGKYDSFTTINQLREIKFIKELHHPNIVRQVEVLYNYSIKESAIVFEHADYDLHDFIKCFNTAGMLIPFPIIRNFMWQIISATAYLHSNWVMHRDLKPTNLLIMDNATQCGVIKVTDFGLARSFQEPLVAFSELEKVVVTLWYRAPELLLGCKSYGPAVDMWAIGCIFAKMLNLRDLFCGDEVHSSTDRHPFQSNQCEKVFSILGLPSIYDWPELKTADHYMKISRWGFDKNMGTQSKLQNCVKRMENNSDAYDLLRQLLVLNPSKRITAAEALNHPFFTRGDPPCENALPPKAERNFTIPPKMGGQAQPDNMATPTTPTSSCQLNVLY</sequence>
<dbReference type="STRING" id="478820.A0A196SLP5"/>
<dbReference type="SUPFAM" id="SSF56112">
    <property type="entry name" value="Protein kinase-like (PK-like)"/>
    <property type="match status" value="1"/>
</dbReference>
<evidence type="ECO:0000313" key="21">
    <source>
        <dbReference type="Proteomes" id="UP000078348"/>
    </source>
</evidence>
<accession>A0A196SLP5</accession>
<dbReference type="Proteomes" id="UP000078348">
    <property type="component" value="Unassembled WGS sequence"/>
</dbReference>
<dbReference type="InterPro" id="IPR017441">
    <property type="entry name" value="Protein_kinase_ATP_BS"/>
</dbReference>
<evidence type="ECO:0000313" key="20">
    <source>
        <dbReference type="EMBL" id="OAO17127.1"/>
    </source>
</evidence>
<dbReference type="GO" id="GO:0016592">
    <property type="term" value="C:mediator complex"/>
    <property type="evidence" value="ECO:0007669"/>
    <property type="project" value="TreeGrafter"/>
</dbReference>
<feature type="domain" description="Protein kinase" evidence="19">
    <location>
        <begin position="15"/>
        <end position="333"/>
    </location>
</feature>
<dbReference type="EC" id="2.7.11.22" evidence="3"/>
<evidence type="ECO:0000256" key="2">
    <source>
        <dbReference type="ARBA" id="ARBA00012409"/>
    </source>
</evidence>
<evidence type="ECO:0000256" key="12">
    <source>
        <dbReference type="ARBA" id="ARBA00042858"/>
    </source>
</evidence>
<feature type="region of interest" description="Disordered" evidence="18">
    <location>
        <begin position="353"/>
        <end position="375"/>
    </location>
</feature>
<evidence type="ECO:0000256" key="18">
    <source>
        <dbReference type="SAM" id="MobiDB-lite"/>
    </source>
</evidence>
<feature type="binding site" evidence="16">
    <location>
        <position position="48"/>
    </location>
    <ligand>
        <name>ATP</name>
        <dbReference type="ChEBI" id="CHEBI:30616"/>
    </ligand>
</feature>
<comment type="caution">
    <text evidence="20">The sequence shown here is derived from an EMBL/GenBank/DDBJ whole genome shotgun (WGS) entry which is preliminary data.</text>
</comment>
<comment type="catalytic activity">
    <reaction evidence="13">
        <text>L-threonyl-[protein] + ATP = O-phospho-L-threonyl-[protein] + ADP + H(+)</text>
        <dbReference type="Rhea" id="RHEA:46608"/>
        <dbReference type="Rhea" id="RHEA-COMP:11060"/>
        <dbReference type="Rhea" id="RHEA-COMP:11605"/>
        <dbReference type="ChEBI" id="CHEBI:15378"/>
        <dbReference type="ChEBI" id="CHEBI:30013"/>
        <dbReference type="ChEBI" id="CHEBI:30616"/>
        <dbReference type="ChEBI" id="CHEBI:61977"/>
        <dbReference type="ChEBI" id="CHEBI:456216"/>
        <dbReference type="EC" id="2.7.11.22"/>
    </reaction>
</comment>
<comment type="catalytic activity">
    <reaction evidence="15">
        <text>[DNA-directed RNA polymerase] + ATP = phospho-[DNA-directed RNA polymerase] + ADP + H(+)</text>
        <dbReference type="Rhea" id="RHEA:10216"/>
        <dbReference type="Rhea" id="RHEA-COMP:11321"/>
        <dbReference type="Rhea" id="RHEA-COMP:11322"/>
        <dbReference type="ChEBI" id="CHEBI:15378"/>
        <dbReference type="ChEBI" id="CHEBI:30616"/>
        <dbReference type="ChEBI" id="CHEBI:43176"/>
        <dbReference type="ChEBI" id="CHEBI:68546"/>
        <dbReference type="ChEBI" id="CHEBI:456216"/>
        <dbReference type="EC" id="2.7.11.23"/>
    </reaction>
</comment>
<evidence type="ECO:0000256" key="4">
    <source>
        <dbReference type="ARBA" id="ARBA00022527"/>
    </source>
</evidence>
<dbReference type="GO" id="GO:0008353">
    <property type="term" value="F:RNA polymerase II CTD heptapeptide repeat kinase activity"/>
    <property type="evidence" value="ECO:0007669"/>
    <property type="project" value="UniProtKB-EC"/>
</dbReference>
<evidence type="ECO:0000256" key="15">
    <source>
        <dbReference type="ARBA" id="ARBA00049280"/>
    </source>
</evidence>
<evidence type="ECO:0000256" key="1">
    <source>
        <dbReference type="ARBA" id="ARBA00006485"/>
    </source>
</evidence>
<feature type="compositionally biased region" description="Polar residues" evidence="18">
    <location>
        <begin position="363"/>
        <end position="375"/>
    </location>
</feature>
<evidence type="ECO:0000256" key="8">
    <source>
        <dbReference type="ARBA" id="ARBA00022840"/>
    </source>
</evidence>
<dbReference type="PROSITE" id="PS50011">
    <property type="entry name" value="PROTEIN_KINASE_DOM"/>
    <property type="match status" value="1"/>
</dbReference>
<evidence type="ECO:0000256" key="6">
    <source>
        <dbReference type="ARBA" id="ARBA00022741"/>
    </source>
</evidence>
<name>A0A196SLP5_BLAHN</name>
<dbReference type="GO" id="GO:0005524">
    <property type="term" value="F:ATP binding"/>
    <property type="evidence" value="ECO:0007669"/>
    <property type="project" value="UniProtKB-UniRule"/>
</dbReference>
<dbReference type="FunFam" id="1.10.510.10:FF:000785">
    <property type="entry name" value="CMGC/CDK/CDK8 protein kinase"/>
    <property type="match status" value="1"/>
</dbReference>
<dbReference type="InterPro" id="IPR008271">
    <property type="entry name" value="Ser/Thr_kinase_AS"/>
</dbReference>
<evidence type="ECO:0000256" key="14">
    <source>
        <dbReference type="ARBA" id="ARBA00048367"/>
    </source>
</evidence>
<dbReference type="InterPro" id="IPR011009">
    <property type="entry name" value="Kinase-like_dom_sf"/>
</dbReference>
<dbReference type="PANTHER" id="PTHR24056:SF495">
    <property type="entry name" value="CYCLIN-DEPENDENT KINASE 8-RELATED"/>
    <property type="match status" value="1"/>
</dbReference>
<gene>
    <name evidence="20" type="ORF">AV274_1153</name>
</gene>
<dbReference type="Pfam" id="PF00069">
    <property type="entry name" value="Pkinase"/>
    <property type="match status" value="1"/>
</dbReference>
<keyword evidence="6 16" id="KW-0547">Nucleotide-binding</keyword>
<evidence type="ECO:0000256" key="5">
    <source>
        <dbReference type="ARBA" id="ARBA00022679"/>
    </source>
</evidence>
<evidence type="ECO:0000256" key="11">
    <source>
        <dbReference type="ARBA" id="ARBA00041902"/>
    </source>
</evidence>
<dbReference type="AlphaFoldDB" id="A0A196SLP5"/>
<comment type="similarity">
    <text evidence="1">Belongs to the protein kinase superfamily. CMGC Ser/Thr protein kinase family. CDC2/CDKX subfamily.</text>
</comment>
<dbReference type="PROSITE" id="PS00108">
    <property type="entry name" value="PROTEIN_KINASE_ST"/>
    <property type="match status" value="1"/>
</dbReference>
<keyword evidence="4 17" id="KW-0723">Serine/threonine-protein kinase</keyword>
<evidence type="ECO:0000256" key="3">
    <source>
        <dbReference type="ARBA" id="ARBA00012425"/>
    </source>
</evidence>
<proteinExistence type="inferred from homology"/>
<reference evidence="20 21" key="1">
    <citation type="submission" date="2016-05" db="EMBL/GenBank/DDBJ databases">
        <title>Nuclear genome of Blastocystis sp. subtype 1 NandII.</title>
        <authorList>
            <person name="Gentekaki E."/>
            <person name="Curtis B."/>
            <person name="Stairs C."/>
            <person name="Eme L."/>
            <person name="Herman E."/>
            <person name="Klimes V."/>
            <person name="Arias M.C."/>
            <person name="Elias M."/>
            <person name="Hilliou F."/>
            <person name="Klute M."/>
            <person name="Malik S.-B."/>
            <person name="Pightling A."/>
            <person name="Rachubinski R."/>
            <person name="Salas D."/>
            <person name="Schlacht A."/>
            <person name="Suga H."/>
            <person name="Archibald J."/>
            <person name="Ball S.G."/>
            <person name="Clark G."/>
            <person name="Dacks J."/>
            <person name="Van Der Giezen M."/>
            <person name="Tsaousis A."/>
            <person name="Roger A."/>
        </authorList>
    </citation>
    <scope>NUCLEOTIDE SEQUENCE [LARGE SCALE GENOMIC DNA]</scope>
    <source>
        <strain evidence="21">ATCC 50177 / NandII</strain>
    </source>
</reference>
<dbReference type="Gene3D" id="3.30.200.20">
    <property type="entry name" value="Phosphorylase Kinase, domain 1"/>
    <property type="match status" value="1"/>
</dbReference>
<dbReference type="PROSITE" id="PS00107">
    <property type="entry name" value="PROTEIN_KINASE_ATP"/>
    <property type="match status" value="1"/>
</dbReference>
<evidence type="ECO:0000256" key="9">
    <source>
        <dbReference type="ARBA" id="ARBA00038543"/>
    </source>
</evidence>
<keyword evidence="5" id="KW-0808">Transferase</keyword>
<dbReference type="InterPro" id="IPR000719">
    <property type="entry name" value="Prot_kinase_dom"/>
</dbReference>
<dbReference type="EC" id="2.7.11.23" evidence="2"/>
<comment type="catalytic activity">
    <reaction evidence="14">
        <text>L-seryl-[protein] + ATP = O-phospho-L-seryl-[protein] + ADP + H(+)</text>
        <dbReference type="Rhea" id="RHEA:17989"/>
        <dbReference type="Rhea" id="RHEA-COMP:9863"/>
        <dbReference type="Rhea" id="RHEA-COMP:11604"/>
        <dbReference type="ChEBI" id="CHEBI:15378"/>
        <dbReference type="ChEBI" id="CHEBI:29999"/>
        <dbReference type="ChEBI" id="CHEBI:30616"/>
        <dbReference type="ChEBI" id="CHEBI:83421"/>
        <dbReference type="ChEBI" id="CHEBI:456216"/>
        <dbReference type="EC" id="2.7.11.22"/>
    </reaction>
</comment>
<dbReference type="SMART" id="SM00220">
    <property type="entry name" value="S_TKc"/>
    <property type="match status" value="1"/>
</dbReference>
<dbReference type="PANTHER" id="PTHR24056">
    <property type="entry name" value="CELL DIVISION PROTEIN KINASE"/>
    <property type="match status" value="1"/>
</dbReference>
<dbReference type="GO" id="GO:0004693">
    <property type="term" value="F:cyclin-dependent protein serine/threonine kinase activity"/>
    <property type="evidence" value="ECO:0007669"/>
    <property type="project" value="UniProtKB-EC"/>
</dbReference>
<keyword evidence="21" id="KW-1185">Reference proteome</keyword>
<evidence type="ECO:0000256" key="7">
    <source>
        <dbReference type="ARBA" id="ARBA00022777"/>
    </source>
</evidence>
<evidence type="ECO:0000256" key="16">
    <source>
        <dbReference type="PROSITE-ProRule" id="PRU10141"/>
    </source>
</evidence>
<protein>
    <recommendedName>
        <fullName evidence="10">Cyclin-dependent kinase 2 homolog</fullName>
        <ecNumber evidence="3">2.7.11.22</ecNumber>
        <ecNumber evidence="2">2.7.11.23</ecNumber>
    </recommendedName>
    <alternativeName>
        <fullName evidence="11">Cell division control protein 2 homolog</fullName>
    </alternativeName>
    <alternativeName>
        <fullName evidence="12">cdc2-related kinase 2</fullName>
    </alternativeName>
</protein>
<organism evidence="20 21">
    <name type="scientific">Blastocystis sp. subtype 1 (strain ATCC 50177 / NandII)</name>
    <dbReference type="NCBI Taxonomy" id="478820"/>
    <lineage>
        <taxon>Eukaryota</taxon>
        <taxon>Sar</taxon>
        <taxon>Stramenopiles</taxon>
        <taxon>Bigyra</taxon>
        <taxon>Opalozoa</taxon>
        <taxon>Opalinata</taxon>
        <taxon>Blastocystidae</taxon>
        <taxon>Blastocystis</taxon>
    </lineage>
</organism>
<keyword evidence="8 16" id="KW-0067">ATP-binding</keyword>